<protein>
    <submittedName>
        <fullName evidence="1">Uncharacterized protein</fullName>
    </submittedName>
</protein>
<evidence type="ECO:0000313" key="1">
    <source>
        <dbReference type="EMBL" id="GAH02814.1"/>
    </source>
</evidence>
<gene>
    <name evidence="1" type="ORF">S01H4_45914</name>
</gene>
<dbReference type="AlphaFoldDB" id="X1DCL9"/>
<reference evidence="1" key="1">
    <citation type="journal article" date="2014" name="Front. Microbiol.">
        <title>High frequency of phylogenetically diverse reductive dehalogenase-homologous genes in deep subseafloor sedimentary metagenomes.</title>
        <authorList>
            <person name="Kawai M."/>
            <person name="Futagami T."/>
            <person name="Toyoda A."/>
            <person name="Takaki Y."/>
            <person name="Nishi S."/>
            <person name="Hori S."/>
            <person name="Arai W."/>
            <person name="Tsubouchi T."/>
            <person name="Morono Y."/>
            <person name="Uchiyama I."/>
            <person name="Ito T."/>
            <person name="Fujiyama A."/>
            <person name="Inagaki F."/>
            <person name="Takami H."/>
        </authorList>
    </citation>
    <scope>NUCLEOTIDE SEQUENCE</scope>
    <source>
        <strain evidence="1">Expedition CK06-06</strain>
    </source>
</reference>
<comment type="caution">
    <text evidence="1">The sequence shown here is derived from an EMBL/GenBank/DDBJ whole genome shotgun (WGS) entry which is preliminary data.</text>
</comment>
<organism evidence="1">
    <name type="scientific">marine sediment metagenome</name>
    <dbReference type="NCBI Taxonomy" id="412755"/>
    <lineage>
        <taxon>unclassified sequences</taxon>
        <taxon>metagenomes</taxon>
        <taxon>ecological metagenomes</taxon>
    </lineage>
</organism>
<name>X1DCL9_9ZZZZ</name>
<proteinExistence type="predicted"/>
<dbReference type="EMBL" id="BART01025598">
    <property type="protein sequence ID" value="GAH02814.1"/>
    <property type="molecule type" value="Genomic_DNA"/>
</dbReference>
<sequence length="71" mass="8095">MIQTTNCLAHVKPGLEFIAYFCLVAKAIFAEATVIERLGWIKNGITTDRPSGKFRDFFRSYVIDKSITEHD</sequence>
<accession>X1DCL9</accession>